<evidence type="ECO:0000313" key="2">
    <source>
        <dbReference type="EnsemblMetazoa" id="XP_029342647.1"/>
    </source>
</evidence>
<feature type="compositionally biased region" description="Low complexity" evidence="1">
    <location>
        <begin position="43"/>
        <end position="59"/>
    </location>
</feature>
<reference evidence="3" key="1">
    <citation type="submission" date="2010-06" db="EMBL/GenBank/DDBJ databases">
        <authorList>
            <person name="Jiang H."/>
            <person name="Abraham K."/>
            <person name="Ali S."/>
            <person name="Alsbrooks S.L."/>
            <person name="Anim B.N."/>
            <person name="Anosike U.S."/>
            <person name="Attaway T."/>
            <person name="Bandaranaike D.P."/>
            <person name="Battles P.K."/>
            <person name="Bell S.N."/>
            <person name="Bell A.V."/>
            <person name="Beltran B."/>
            <person name="Bickham C."/>
            <person name="Bustamante Y."/>
            <person name="Caleb T."/>
            <person name="Canada A."/>
            <person name="Cardenas V."/>
            <person name="Carter K."/>
            <person name="Chacko J."/>
            <person name="Chandrabose M.N."/>
            <person name="Chavez D."/>
            <person name="Chavez A."/>
            <person name="Chen L."/>
            <person name="Chu H.-S."/>
            <person name="Claassen K.J."/>
            <person name="Cockrell R."/>
            <person name="Collins M."/>
            <person name="Cooper J.A."/>
            <person name="Cree A."/>
            <person name="Curry S.M."/>
            <person name="Da Y."/>
            <person name="Dao M.D."/>
            <person name="Das B."/>
            <person name="Davila M.-L."/>
            <person name="Davy-Carroll L."/>
            <person name="Denson S."/>
            <person name="Dinh H."/>
            <person name="Ebong V.E."/>
            <person name="Edwards J.R."/>
            <person name="Egan A."/>
            <person name="El-Daye J."/>
            <person name="Escobedo L."/>
            <person name="Fernandez S."/>
            <person name="Fernando P.R."/>
            <person name="Flagg N."/>
            <person name="Forbes L.D."/>
            <person name="Fowler R.G."/>
            <person name="Fu Q."/>
            <person name="Gabisi R.A."/>
            <person name="Ganer J."/>
            <person name="Garbino Pronczuk A."/>
            <person name="Garcia R.M."/>
            <person name="Garner T."/>
            <person name="Garrett T.E."/>
            <person name="Gonzalez D.A."/>
            <person name="Hamid H."/>
            <person name="Hawkins E.S."/>
            <person name="Hirani K."/>
            <person name="Hogues M.E."/>
            <person name="Hollins B."/>
            <person name="Hsiao C.-H."/>
            <person name="Jabil R."/>
            <person name="James M.L."/>
            <person name="Jhangiani S.N."/>
            <person name="Johnson B."/>
            <person name="Johnson Q."/>
            <person name="Joshi V."/>
            <person name="Kalu J.B."/>
            <person name="Kam C."/>
            <person name="Kashfia A."/>
            <person name="Keebler J."/>
            <person name="Kisamo H."/>
            <person name="Kovar C.L."/>
            <person name="Lago L.A."/>
            <person name="Lai C.-Y."/>
            <person name="Laidlaw J."/>
            <person name="Lara F."/>
            <person name="Le T.-K."/>
            <person name="Lee S.L."/>
            <person name="Legall F.H."/>
            <person name="Lemon S.J."/>
            <person name="Lewis L.R."/>
            <person name="Li B."/>
            <person name="Liu Y."/>
            <person name="Liu Y.-S."/>
            <person name="Lopez J."/>
            <person name="Lozado R.J."/>
            <person name="Lu J."/>
            <person name="Madu R.C."/>
            <person name="Maheshwari M."/>
            <person name="Maheshwari R."/>
            <person name="Malloy K."/>
            <person name="Martinez E."/>
            <person name="Mathew T."/>
            <person name="Mercado I.C."/>
            <person name="Mercado C."/>
            <person name="Meyer B."/>
            <person name="Montgomery K."/>
            <person name="Morgan M.B."/>
            <person name="Munidasa M."/>
            <person name="Nazareth L.V."/>
            <person name="Nelson J."/>
            <person name="Ng B.M."/>
            <person name="Nguyen N.B."/>
            <person name="Nguyen P.Q."/>
            <person name="Nguyen T."/>
            <person name="Obregon M."/>
            <person name="Okwuonu G.O."/>
            <person name="Onwere C.G."/>
            <person name="Orozco G."/>
            <person name="Parra A."/>
            <person name="Patel S."/>
            <person name="Patil S."/>
            <person name="Perez A."/>
            <person name="Perez Y."/>
            <person name="Pham C."/>
            <person name="Primus E.L."/>
            <person name="Pu L.-L."/>
            <person name="Puazo M."/>
            <person name="Qin X."/>
            <person name="Quiroz J.B."/>
            <person name="Reese J."/>
            <person name="Richards S."/>
            <person name="Rives C.M."/>
            <person name="Robberts R."/>
            <person name="Ruiz S.J."/>
            <person name="Ruiz M.J."/>
            <person name="Santibanez J."/>
            <person name="Schneider B.W."/>
            <person name="Sisson I."/>
            <person name="Smith M."/>
            <person name="Sodergren E."/>
            <person name="Song X.-Z."/>
            <person name="Song B.B."/>
            <person name="Summersgill H."/>
            <person name="Thelus R."/>
            <person name="Thornton R.D."/>
            <person name="Trejos Z.Y."/>
            <person name="Usmani K."/>
            <person name="Vattathil S."/>
            <person name="Villasana D."/>
            <person name="Walker D.L."/>
            <person name="Wang S."/>
            <person name="Wang K."/>
            <person name="White C.S."/>
            <person name="Williams A.C."/>
            <person name="Williamson J."/>
            <person name="Wilson K."/>
            <person name="Woghiren I.O."/>
            <person name="Woodworth J.R."/>
            <person name="Worley K.C."/>
            <person name="Wright R.A."/>
            <person name="Wu W."/>
            <person name="Young L."/>
            <person name="Zhang L."/>
            <person name="Zhang J."/>
            <person name="Zhu Y."/>
            <person name="Muzny D.M."/>
            <person name="Weinstock G."/>
            <person name="Gibbs R.A."/>
        </authorList>
    </citation>
    <scope>NUCLEOTIDE SEQUENCE [LARGE SCALE GENOMIC DNA]</scope>
    <source>
        <strain evidence="3">LSR1</strain>
    </source>
</reference>
<keyword evidence="3" id="KW-1185">Reference proteome</keyword>
<dbReference type="GeneID" id="115033668"/>
<dbReference type="Proteomes" id="UP000007819">
    <property type="component" value="Chromosome A1"/>
</dbReference>
<dbReference type="RefSeq" id="XP_029342647.1">
    <property type="nucleotide sequence ID" value="XM_029486787.1"/>
</dbReference>
<feature type="region of interest" description="Disordered" evidence="1">
    <location>
        <begin position="1"/>
        <end position="23"/>
    </location>
</feature>
<evidence type="ECO:0000256" key="1">
    <source>
        <dbReference type="SAM" id="MobiDB-lite"/>
    </source>
</evidence>
<dbReference type="KEGG" id="api:115033668"/>
<protein>
    <submittedName>
        <fullName evidence="2">Uncharacterized protein</fullName>
    </submittedName>
</protein>
<reference evidence="2" key="2">
    <citation type="submission" date="2022-06" db="UniProtKB">
        <authorList>
            <consortium name="EnsemblMetazoa"/>
        </authorList>
    </citation>
    <scope>IDENTIFICATION</scope>
</reference>
<proteinExistence type="predicted"/>
<name>A0A8R2JNH2_ACYPI</name>
<accession>A0A8R2JNH2</accession>
<evidence type="ECO:0000313" key="3">
    <source>
        <dbReference type="Proteomes" id="UP000007819"/>
    </source>
</evidence>
<feature type="region of interest" description="Disordered" evidence="1">
    <location>
        <begin position="39"/>
        <end position="59"/>
    </location>
</feature>
<organism evidence="2 3">
    <name type="scientific">Acyrthosiphon pisum</name>
    <name type="common">Pea aphid</name>
    <dbReference type="NCBI Taxonomy" id="7029"/>
    <lineage>
        <taxon>Eukaryota</taxon>
        <taxon>Metazoa</taxon>
        <taxon>Ecdysozoa</taxon>
        <taxon>Arthropoda</taxon>
        <taxon>Hexapoda</taxon>
        <taxon>Insecta</taxon>
        <taxon>Pterygota</taxon>
        <taxon>Neoptera</taxon>
        <taxon>Paraneoptera</taxon>
        <taxon>Hemiptera</taxon>
        <taxon>Sternorrhyncha</taxon>
        <taxon>Aphidomorpha</taxon>
        <taxon>Aphidoidea</taxon>
        <taxon>Aphididae</taxon>
        <taxon>Macrosiphini</taxon>
        <taxon>Acyrthosiphon</taxon>
    </lineage>
</organism>
<dbReference type="AlphaFoldDB" id="A0A8R2JNH2"/>
<sequence>MLSNASYSPFSLQHTPNAGGTQYNQSYGTSLSVCSPNSFSIASPRYSPTSPTYSSGVGS</sequence>
<dbReference type="EnsemblMetazoa" id="XM_029486787.1">
    <property type="protein sequence ID" value="XP_029342647.1"/>
    <property type="gene ID" value="LOC115033668"/>
</dbReference>